<evidence type="ECO:0000259" key="7">
    <source>
        <dbReference type="PROSITE" id="PS51372"/>
    </source>
</evidence>
<dbReference type="CDD" id="cd05568">
    <property type="entry name" value="PTS_IIB_bgl_like"/>
    <property type="match status" value="1"/>
</dbReference>
<dbReference type="GO" id="GO:0008982">
    <property type="term" value="F:protein-N(PI)-phosphohistidine-sugar phosphotransferase activity"/>
    <property type="evidence" value="ECO:0007669"/>
    <property type="project" value="InterPro"/>
</dbReference>
<protein>
    <submittedName>
        <fullName evidence="8">Uncharacterized protein</fullName>
    </submittedName>
</protein>
<keyword evidence="5" id="KW-0804">Transcription</keyword>
<dbReference type="PROSITE" id="PS51099">
    <property type="entry name" value="PTS_EIIB_TYPE_2"/>
    <property type="match status" value="1"/>
</dbReference>
<organism evidence="8 9">
    <name type="scientific">Lactococcus fujiensis JCM 16395</name>
    <dbReference type="NCBI Taxonomy" id="1291764"/>
    <lineage>
        <taxon>Bacteria</taxon>
        <taxon>Bacillati</taxon>
        <taxon>Bacillota</taxon>
        <taxon>Bacilli</taxon>
        <taxon>Lactobacillales</taxon>
        <taxon>Streptococcaceae</taxon>
        <taxon>Lactococcus</taxon>
    </lineage>
</organism>
<dbReference type="SUPFAM" id="SSF63520">
    <property type="entry name" value="PTS-regulatory domain, PRD"/>
    <property type="match status" value="1"/>
</dbReference>
<keyword evidence="1" id="KW-0808">Transferase</keyword>
<dbReference type="AlphaFoldDB" id="A0A2A5RQ18"/>
<dbReference type="InterPro" id="IPR013196">
    <property type="entry name" value="HTH_11"/>
</dbReference>
<dbReference type="Proteomes" id="UP000218181">
    <property type="component" value="Unassembled WGS sequence"/>
</dbReference>
<dbReference type="PROSITE" id="PS51372">
    <property type="entry name" value="PRD_2"/>
    <property type="match status" value="1"/>
</dbReference>
<evidence type="ECO:0000256" key="1">
    <source>
        <dbReference type="ARBA" id="ARBA00022679"/>
    </source>
</evidence>
<dbReference type="OrthoDB" id="3710983at2"/>
<evidence type="ECO:0000313" key="8">
    <source>
        <dbReference type="EMBL" id="PCS01516.1"/>
    </source>
</evidence>
<keyword evidence="9" id="KW-1185">Reference proteome</keyword>
<name>A0A2A5RQ18_9LACT</name>
<comment type="caution">
    <text evidence="8">The sequence shown here is derived from an EMBL/GenBank/DDBJ whole genome shotgun (WGS) entry which is preliminary data.</text>
</comment>
<dbReference type="GO" id="GO:0009401">
    <property type="term" value="P:phosphoenolpyruvate-dependent sugar phosphotransferase system"/>
    <property type="evidence" value="ECO:0007669"/>
    <property type="project" value="InterPro"/>
</dbReference>
<dbReference type="STRING" id="1291764.GCA_001311235_00165"/>
<dbReference type="InterPro" id="IPR007737">
    <property type="entry name" value="Mga_HTH"/>
</dbReference>
<dbReference type="Gene3D" id="3.40.50.2300">
    <property type="match status" value="1"/>
</dbReference>
<gene>
    <name evidence="8" type="ORF">RT41_GL000280</name>
</gene>
<dbReference type="PANTHER" id="PTHR30185">
    <property type="entry name" value="CRYPTIC BETA-GLUCOSIDE BGL OPERON ANTITERMINATOR"/>
    <property type="match status" value="1"/>
</dbReference>
<evidence type="ECO:0000256" key="4">
    <source>
        <dbReference type="ARBA" id="ARBA00023159"/>
    </source>
</evidence>
<keyword evidence="4" id="KW-0010">Activator</keyword>
<dbReference type="InterPro" id="IPR036634">
    <property type="entry name" value="PRD_sf"/>
</dbReference>
<evidence type="ECO:0000259" key="6">
    <source>
        <dbReference type="PROSITE" id="PS51099"/>
    </source>
</evidence>
<dbReference type="Gene3D" id="1.10.10.10">
    <property type="entry name" value="Winged helix-like DNA-binding domain superfamily/Winged helix DNA-binding domain"/>
    <property type="match status" value="2"/>
</dbReference>
<dbReference type="GO" id="GO:0006355">
    <property type="term" value="P:regulation of DNA-templated transcription"/>
    <property type="evidence" value="ECO:0007669"/>
    <property type="project" value="InterPro"/>
</dbReference>
<evidence type="ECO:0000313" key="9">
    <source>
        <dbReference type="Proteomes" id="UP000218181"/>
    </source>
</evidence>
<accession>A0A2A5RQ18</accession>
<dbReference type="InterPro" id="IPR011608">
    <property type="entry name" value="PRD"/>
</dbReference>
<dbReference type="InterPro" id="IPR036095">
    <property type="entry name" value="PTS_EIIB-like_sf"/>
</dbReference>
<evidence type="ECO:0000256" key="2">
    <source>
        <dbReference type="ARBA" id="ARBA00022737"/>
    </source>
</evidence>
<dbReference type="RefSeq" id="WP_096816942.1">
    <property type="nucleotide sequence ID" value="NZ_JXJU01000001.1"/>
</dbReference>
<dbReference type="Pfam" id="PF08279">
    <property type="entry name" value="HTH_11"/>
    <property type="match status" value="1"/>
</dbReference>
<dbReference type="Pfam" id="PF00874">
    <property type="entry name" value="PRD"/>
    <property type="match status" value="1"/>
</dbReference>
<dbReference type="EMBL" id="JXJU01000001">
    <property type="protein sequence ID" value="PCS01516.1"/>
    <property type="molecule type" value="Genomic_DNA"/>
</dbReference>
<dbReference type="Gene3D" id="1.10.1790.10">
    <property type="entry name" value="PRD domain"/>
    <property type="match status" value="1"/>
</dbReference>
<sequence length="602" mass="69868">MKTNLTVRQIEIAKFLLNNSKYVTSSLLSQEFDVSVRTIKNEMRLISDWAVEQGEQITSQRGKGYRFLTEKLPKEELIQILNSEVRQNSPLDHKMRAKQMIIDFFSSSGPLTSNYFADKFLVSQNTIVNDLVILKKELKKQGLELDSSHWGYSLSGSELKIRNLVSDLLEAEFTNFDLSALLNHHEFKKNFNQVLSVFNNESLSEIYRVIIPQITRRLPEIQENENYLSLSLVIRICLSCQRLKNYCSVGTTPVHEKVEETIVSSILNDIYDLFGLAKFEEEFNYILSEQKLSTKINARILTKKVIQQVSEEMNENFDEDSLLFQNLYTHFSMRFSKDHLYLNEYNPFEIDIKSKNDQLFREIKIALDNNLPDEIRFDDSFIAYVALHFLTSIERKNQLGRKINVLYVCSTGVGVSSFIEQKISKEVDHIRIIGFASVLNSRKYIDLLNPDLVISIFPINNVTTPVIEVKTFLSEIDLQRIQSQVNFLLDAGLGSVERSNEMNTGTSKALVCEQSRDVLIKGYMVYEAFINQFEKMISEDFKESILLHILLMTHRIMFNQQYQDIIEDLERTKLKNIIKSLCNDNELEINDSEIIALMRYLE</sequence>
<dbReference type="InterPro" id="IPR036388">
    <property type="entry name" value="WH-like_DNA-bd_sf"/>
</dbReference>
<dbReference type="InterPro" id="IPR013011">
    <property type="entry name" value="PTS_EIIB_2"/>
</dbReference>
<proteinExistence type="predicted"/>
<reference evidence="8 9" key="1">
    <citation type="submission" date="2014-12" db="EMBL/GenBank/DDBJ databases">
        <title>Draft genome sequences of 10 type strains of Lactococcus.</title>
        <authorList>
            <person name="Sun Z."/>
            <person name="Zhong Z."/>
            <person name="Liu W."/>
            <person name="Zhang W."/>
            <person name="Zhang H."/>
        </authorList>
    </citation>
    <scope>NUCLEOTIDE SEQUENCE [LARGE SCALE GENOMIC DNA]</scope>
    <source>
        <strain evidence="8 9">JCM 16395</strain>
    </source>
</reference>
<feature type="domain" description="PTS EIIB type-2" evidence="6">
    <location>
        <begin position="403"/>
        <end position="493"/>
    </location>
</feature>
<evidence type="ECO:0000256" key="3">
    <source>
        <dbReference type="ARBA" id="ARBA00023015"/>
    </source>
</evidence>
<dbReference type="PANTHER" id="PTHR30185:SF18">
    <property type="entry name" value="TRANSCRIPTIONAL REGULATOR MTLR"/>
    <property type="match status" value="1"/>
</dbReference>
<dbReference type="SUPFAM" id="SSF52794">
    <property type="entry name" value="PTS system IIB component-like"/>
    <property type="match status" value="1"/>
</dbReference>
<dbReference type="Pfam" id="PF05043">
    <property type="entry name" value="Mga"/>
    <property type="match status" value="1"/>
</dbReference>
<keyword evidence="3" id="KW-0805">Transcription regulation</keyword>
<keyword evidence="2" id="KW-0677">Repeat</keyword>
<evidence type="ECO:0000256" key="5">
    <source>
        <dbReference type="ARBA" id="ARBA00023163"/>
    </source>
</evidence>
<dbReference type="InterPro" id="IPR050661">
    <property type="entry name" value="BglG_antiterminators"/>
</dbReference>
<feature type="domain" description="PRD" evidence="7">
    <location>
        <begin position="293"/>
        <end position="399"/>
    </location>
</feature>